<dbReference type="STRING" id="1782.AWC18_02670"/>
<evidence type="ECO:0000313" key="2">
    <source>
        <dbReference type="EMBL" id="ORW24920.1"/>
    </source>
</evidence>
<name>A0A1X1ZNJ3_MYCNO</name>
<dbReference type="EMBL" id="LQPI01000020">
    <property type="protein sequence ID" value="ORW24920.1"/>
    <property type="molecule type" value="Genomic_DNA"/>
</dbReference>
<dbReference type="InterPro" id="IPR029058">
    <property type="entry name" value="AB_hydrolase_fold"/>
</dbReference>
<dbReference type="InterPro" id="IPR013228">
    <property type="entry name" value="PE-PPE_C"/>
</dbReference>
<dbReference type="AlphaFoldDB" id="A0A1X1ZNJ3"/>
<evidence type="ECO:0000313" key="3">
    <source>
        <dbReference type="Proteomes" id="UP000193108"/>
    </source>
</evidence>
<organism evidence="2 3">
    <name type="scientific">Mycolicibacter nonchromogenicus</name>
    <name type="common">Mycobacterium nonchromogenicum</name>
    <dbReference type="NCBI Taxonomy" id="1782"/>
    <lineage>
        <taxon>Bacteria</taxon>
        <taxon>Bacillati</taxon>
        <taxon>Actinomycetota</taxon>
        <taxon>Actinomycetes</taxon>
        <taxon>Mycobacteriales</taxon>
        <taxon>Mycobacteriaceae</taxon>
        <taxon>Mycolicibacter</taxon>
    </lineage>
</organism>
<evidence type="ECO:0000259" key="1">
    <source>
        <dbReference type="Pfam" id="PF08237"/>
    </source>
</evidence>
<sequence length="431" mass="45747">MVDAVAARSANRVPGLRAACVAATLVVGIAGAPQATALTPAPGNPTVLLSAADGGPLAGSGIALIMGPSMIPTPSQEFAETVEELYLSPHGFAGELEVLTTPAETYLLDQSLTKGAQILTDRVLELIELGEADGDHPVTVFGYSQSAALTTLAMQQLAEADVPSSAVHFVLIGNSANPNGGLMVGFENMPEVVEAMGQSYVTLGNPTPSGLYPTSIYTLEYDGYADFPRYLSNVFADLNAVMGMATQHIAYLGLTPDQIEGAILLDTDPDSLVSSYMIRSEYLPLLYPLLFVPVTGKPMYDLMEPTMRILVNLGYGSIENGWNEGSPDEPTLFTMEQPNIDWNEVNAALAVAAQTGWNAFVADILDPATYQVVDVIDNPALATLLASGASVGLSESDDVQDMLNGLTSLMWEALVGRYMNAEYWENWEPPS</sequence>
<accession>A0A1X1ZNJ3</accession>
<proteinExistence type="predicted"/>
<comment type="caution">
    <text evidence="2">The sequence shown here is derived from an EMBL/GenBank/DDBJ whole genome shotgun (WGS) entry which is preliminary data.</text>
</comment>
<dbReference type="Pfam" id="PF08237">
    <property type="entry name" value="PE-PPE"/>
    <property type="match status" value="1"/>
</dbReference>
<protein>
    <submittedName>
        <fullName evidence="2">PE family protein</fullName>
    </submittedName>
</protein>
<dbReference type="SUPFAM" id="SSF53474">
    <property type="entry name" value="alpha/beta-Hydrolases"/>
    <property type="match status" value="1"/>
</dbReference>
<dbReference type="Gene3D" id="3.40.50.1820">
    <property type="entry name" value="alpha/beta hydrolase"/>
    <property type="match status" value="1"/>
</dbReference>
<gene>
    <name evidence="2" type="ORF">AWC18_02670</name>
</gene>
<dbReference type="RefSeq" id="WP_085137215.1">
    <property type="nucleotide sequence ID" value="NZ_LQPI01000020.1"/>
</dbReference>
<dbReference type="Proteomes" id="UP000193108">
    <property type="component" value="Unassembled WGS sequence"/>
</dbReference>
<feature type="domain" description="PE-PPE" evidence="1">
    <location>
        <begin position="98"/>
        <end position="315"/>
    </location>
</feature>
<reference evidence="2 3" key="1">
    <citation type="submission" date="2016-01" db="EMBL/GenBank/DDBJ databases">
        <title>The new phylogeny of the genus Mycobacterium.</title>
        <authorList>
            <person name="Tarcisio F."/>
            <person name="Conor M."/>
            <person name="Antonella G."/>
            <person name="Elisabetta G."/>
            <person name="Giulia F.S."/>
            <person name="Sara T."/>
            <person name="Anna F."/>
            <person name="Clotilde B."/>
            <person name="Roberto B."/>
            <person name="Veronica D.S."/>
            <person name="Fabio R."/>
            <person name="Monica P."/>
            <person name="Olivier J."/>
            <person name="Enrico T."/>
            <person name="Nicola S."/>
        </authorList>
    </citation>
    <scope>NUCLEOTIDE SEQUENCE [LARGE SCALE GENOMIC DNA]</scope>
    <source>
        <strain evidence="2 3">DSM 44164</strain>
    </source>
</reference>
<keyword evidence="3" id="KW-1185">Reference proteome</keyword>